<dbReference type="PANTHER" id="PTHR37305">
    <property type="entry name" value="INTEGRAL MEMBRANE PROTEIN-RELATED"/>
    <property type="match status" value="1"/>
</dbReference>
<feature type="region of interest" description="Disordered" evidence="1">
    <location>
        <begin position="1"/>
        <end position="20"/>
    </location>
</feature>
<keyword evidence="2" id="KW-1133">Transmembrane helix</keyword>
<dbReference type="RefSeq" id="WP_168114282.1">
    <property type="nucleotide sequence ID" value="NZ_BOON01000031.1"/>
</dbReference>
<feature type="transmembrane region" description="Helical" evidence="2">
    <location>
        <begin position="44"/>
        <end position="65"/>
    </location>
</feature>
<dbReference type="AlphaFoldDB" id="A0A8J3TBM6"/>
<feature type="transmembrane region" description="Helical" evidence="2">
    <location>
        <begin position="249"/>
        <end position="273"/>
    </location>
</feature>
<feature type="transmembrane region" description="Helical" evidence="2">
    <location>
        <begin position="173"/>
        <end position="194"/>
    </location>
</feature>
<name>A0A8J3TBM6_9ACTN</name>
<proteinExistence type="predicted"/>
<evidence type="ECO:0000256" key="1">
    <source>
        <dbReference type="SAM" id="MobiDB-lite"/>
    </source>
</evidence>
<gene>
    <name evidence="3" type="ORF">Pme01_32900</name>
</gene>
<comment type="caution">
    <text evidence="3">The sequence shown here is derived from an EMBL/GenBank/DDBJ whole genome shotgun (WGS) entry which is preliminary data.</text>
</comment>
<dbReference type="PANTHER" id="PTHR37305:SF1">
    <property type="entry name" value="MEMBRANE PROTEIN"/>
    <property type="match status" value="1"/>
</dbReference>
<keyword evidence="2" id="KW-0472">Membrane</keyword>
<reference evidence="3" key="1">
    <citation type="submission" date="2021-01" db="EMBL/GenBank/DDBJ databases">
        <title>Whole genome shotgun sequence of Planosporangium mesophilum NBRC 109066.</title>
        <authorList>
            <person name="Komaki H."/>
            <person name="Tamura T."/>
        </authorList>
    </citation>
    <scope>NUCLEOTIDE SEQUENCE</scope>
    <source>
        <strain evidence="3">NBRC 109066</strain>
    </source>
</reference>
<dbReference type="EMBL" id="BOON01000031">
    <property type="protein sequence ID" value="GII23693.1"/>
    <property type="molecule type" value="Genomic_DNA"/>
</dbReference>
<evidence type="ECO:0000256" key="2">
    <source>
        <dbReference type="SAM" id="Phobius"/>
    </source>
</evidence>
<organism evidence="3 4">
    <name type="scientific">Planosporangium mesophilum</name>
    <dbReference type="NCBI Taxonomy" id="689768"/>
    <lineage>
        <taxon>Bacteria</taxon>
        <taxon>Bacillati</taxon>
        <taxon>Actinomycetota</taxon>
        <taxon>Actinomycetes</taxon>
        <taxon>Micromonosporales</taxon>
        <taxon>Micromonosporaceae</taxon>
        <taxon>Planosporangium</taxon>
    </lineage>
</organism>
<feature type="transmembrane region" description="Helical" evidence="2">
    <location>
        <begin position="85"/>
        <end position="107"/>
    </location>
</feature>
<dbReference type="Proteomes" id="UP000599074">
    <property type="component" value="Unassembled WGS sequence"/>
</dbReference>
<protein>
    <submittedName>
        <fullName evidence="3">ABC transporter permease</fullName>
    </submittedName>
</protein>
<keyword evidence="2" id="KW-0812">Transmembrane</keyword>
<accession>A0A8J3TBM6</accession>
<evidence type="ECO:0000313" key="3">
    <source>
        <dbReference type="EMBL" id="GII23693.1"/>
    </source>
</evidence>
<feature type="transmembrane region" description="Helical" evidence="2">
    <location>
        <begin position="128"/>
        <end position="153"/>
    </location>
</feature>
<sequence>MSTTTVTAPRHSAGQGRAAEHHKVTQGRVLVSEWIKLRSLRSTVYTLLAAIVITVGLGMLFSGVMANRWSRLDPRELAHFDPTGVSLRGVFLAQLAIGVLGVLLITGEYSTGMIRATLAAVPKRLPVLWAKAGLFTVVAAVLMVAASFAAFLGGQALLGTHGTTLGAAGVTRAVVGAGLYLTVVGLLGVGLGFIIRNTAGAIATLFGVLLVLPILGAVLPSDWATHIVPYLPSNAGQAVMSVHQAPGDLAPWTGFAVFCGYAVAAIIAGAILLKRRDA</sequence>
<feature type="transmembrane region" description="Helical" evidence="2">
    <location>
        <begin position="201"/>
        <end position="219"/>
    </location>
</feature>
<evidence type="ECO:0000313" key="4">
    <source>
        <dbReference type="Proteomes" id="UP000599074"/>
    </source>
</evidence>
<keyword evidence="4" id="KW-1185">Reference proteome</keyword>
<dbReference type="Pfam" id="PF12730">
    <property type="entry name" value="ABC2_membrane_4"/>
    <property type="match status" value="1"/>
</dbReference>